<evidence type="ECO:0000256" key="2">
    <source>
        <dbReference type="ARBA" id="ARBA00008025"/>
    </source>
</evidence>
<dbReference type="KEGG" id="acan:ACA1_368150"/>
<dbReference type="InterPro" id="IPR010908">
    <property type="entry name" value="Longin_dom"/>
</dbReference>
<feature type="domain" description="Longin" evidence="12">
    <location>
        <begin position="59"/>
        <end position="171"/>
    </location>
</feature>
<dbReference type="Gene3D" id="3.30.450.50">
    <property type="entry name" value="Longin domain"/>
    <property type="match status" value="1"/>
</dbReference>
<feature type="domain" description="V-SNARE coiled-coil homology" evidence="13">
    <location>
        <begin position="185"/>
        <end position="245"/>
    </location>
</feature>
<organism evidence="14 15">
    <name type="scientific">Acanthamoeba castellanii (strain ATCC 30010 / Neff)</name>
    <dbReference type="NCBI Taxonomy" id="1257118"/>
    <lineage>
        <taxon>Eukaryota</taxon>
        <taxon>Amoebozoa</taxon>
        <taxon>Discosea</taxon>
        <taxon>Longamoebia</taxon>
        <taxon>Centramoebida</taxon>
        <taxon>Acanthamoebidae</taxon>
        <taxon>Acanthamoeba</taxon>
    </lineage>
</organism>
<dbReference type="GO" id="GO:0016192">
    <property type="term" value="P:vesicle-mediated transport"/>
    <property type="evidence" value="ECO:0007669"/>
    <property type="project" value="InterPro"/>
</dbReference>
<name>L8GY05_ACACF</name>
<dbReference type="InterPro" id="IPR051097">
    <property type="entry name" value="Synaptobrevin-like_transport"/>
</dbReference>
<dbReference type="CDD" id="cd14824">
    <property type="entry name" value="Longin"/>
    <property type="match status" value="1"/>
</dbReference>
<proteinExistence type="inferred from homology"/>
<evidence type="ECO:0000256" key="8">
    <source>
        <dbReference type="ARBA" id="ARBA00023329"/>
    </source>
</evidence>
<dbReference type="InterPro" id="IPR011012">
    <property type="entry name" value="Longin-like_dom_sf"/>
</dbReference>
<dbReference type="SMART" id="SM01270">
    <property type="entry name" value="Longin"/>
    <property type="match status" value="1"/>
</dbReference>
<keyword evidence="4 11" id="KW-0812">Transmembrane</keyword>
<accession>L8GY05</accession>
<evidence type="ECO:0000313" key="15">
    <source>
        <dbReference type="Proteomes" id="UP000011083"/>
    </source>
</evidence>
<dbReference type="Pfam" id="PF00957">
    <property type="entry name" value="Synaptobrevin"/>
    <property type="match status" value="1"/>
</dbReference>
<evidence type="ECO:0000259" key="12">
    <source>
        <dbReference type="PROSITE" id="PS50859"/>
    </source>
</evidence>
<evidence type="ECO:0000256" key="7">
    <source>
        <dbReference type="ARBA" id="ARBA00023136"/>
    </source>
</evidence>
<dbReference type="Proteomes" id="UP000011083">
    <property type="component" value="Unassembled WGS sequence"/>
</dbReference>
<dbReference type="EMBL" id="KB007960">
    <property type="protein sequence ID" value="ELR18114.1"/>
    <property type="molecule type" value="Genomic_DNA"/>
</dbReference>
<dbReference type="PANTHER" id="PTHR21136:SF168">
    <property type="entry name" value="VESICLE-ASSOCIATED MEMBRANE PROTEIN 9"/>
    <property type="match status" value="1"/>
</dbReference>
<keyword evidence="15" id="KW-1185">Reference proteome</keyword>
<dbReference type="AlphaFoldDB" id="L8GY05"/>
<dbReference type="OrthoDB" id="248747at2759"/>
<keyword evidence="6 11" id="KW-1133">Transmembrane helix</keyword>
<dbReference type="GO" id="GO:0012505">
    <property type="term" value="C:endomembrane system"/>
    <property type="evidence" value="ECO:0007669"/>
    <property type="project" value="UniProtKB-SubCell"/>
</dbReference>
<dbReference type="STRING" id="1257118.L8GY05"/>
<gene>
    <name evidence="14" type="ORF">ACA1_368150</name>
</gene>
<dbReference type="SUPFAM" id="SSF64356">
    <property type="entry name" value="SNARE-like"/>
    <property type="match status" value="1"/>
</dbReference>
<feature type="transmembrane region" description="Helical" evidence="11">
    <location>
        <begin position="249"/>
        <end position="269"/>
    </location>
</feature>
<dbReference type="GO" id="GO:0030659">
    <property type="term" value="C:cytoplasmic vesicle membrane"/>
    <property type="evidence" value="ECO:0007669"/>
    <property type="project" value="UniProtKB-SubCell"/>
</dbReference>
<dbReference type="GeneID" id="14918905"/>
<protein>
    <submittedName>
        <fullName evidence="14">Synaptobrevin protein</fullName>
    </submittedName>
</protein>
<comment type="similarity">
    <text evidence="2">Belongs to the synaptobrevin family.</text>
</comment>
<dbReference type="PANTHER" id="PTHR21136">
    <property type="entry name" value="SNARE PROTEINS"/>
    <property type="match status" value="1"/>
</dbReference>
<evidence type="ECO:0000256" key="1">
    <source>
        <dbReference type="ARBA" id="ARBA00004156"/>
    </source>
</evidence>
<dbReference type="RefSeq" id="XP_004340134.1">
    <property type="nucleotide sequence ID" value="XM_004340086.1"/>
</dbReference>
<dbReference type="CDD" id="cd15843">
    <property type="entry name" value="R-SNARE"/>
    <property type="match status" value="1"/>
</dbReference>
<evidence type="ECO:0000256" key="4">
    <source>
        <dbReference type="ARBA" id="ARBA00022692"/>
    </source>
</evidence>
<sequence>MTLGKIIILVDKKNKKQPLCTQSRSGKDGDEMVGFNQNAPLPRPDTFIVFCLISLETKILAQATSPIIPPSEVEERKDALKCGQLTEKMLEKISGQLKNNHMKTLTTTAYSFHYIMEDGLIFICAAHPEFEQKIAFGFLRDVKERFLRKFDVDRVKAAKPYELNDEFQHTLEKKMVYYSTESTEKIVEVMRKLDRVKQTMRETIDRAIRRGEDLSELAWKAKTMEDAGQSFKLVAAETKRKYCWLNFKTSLAFALVVALCVLAVIWIIGSIACGGLTWTACRGSGSPEAAA</sequence>
<dbReference type="Pfam" id="PF13774">
    <property type="entry name" value="Longin"/>
    <property type="match status" value="1"/>
</dbReference>
<dbReference type="GO" id="GO:0015031">
    <property type="term" value="P:protein transport"/>
    <property type="evidence" value="ECO:0007669"/>
    <property type="project" value="UniProtKB-KW"/>
</dbReference>
<dbReference type="PROSITE" id="PS50892">
    <property type="entry name" value="V_SNARE"/>
    <property type="match status" value="1"/>
</dbReference>
<evidence type="ECO:0000256" key="5">
    <source>
        <dbReference type="ARBA" id="ARBA00022927"/>
    </source>
</evidence>
<evidence type="ECO:0000256" key="9">
    <source>
        <dbReference type="ARBA" id="ARBA00046280"/>
    </source>
</evidence>
<evidence type="ECO:0000256" key="6">
    <source>
        <dbReference type="ARBA" id="ARBA00022989"/>
    </source>
</evidence>
<comment type="subcellular location">
    <subcellularLocation>
        <location evidence="1">Cytoplasmic vesicle membrane</location>
    </subcellularLocation>
    <subcellularLocation>
        <location evidence="9">Endomembrane system</location>
        <topology evidence="9">Single-pass type IV membrane protein</topology>
    </subcellularLocation>
</comment>
<keyword evidence="3" id="KW-0813">Transport</keyword>
<dbReference type="Gene3D" id="1.20.5.110">
    <property type="match status" value="1"/>
</dbReference>
<keyword evidence="5" id="KW-0653">Protein transport</keyword>
<dbReference type="InterPro" id="IPR042855">
    <property type="entry name" value="V_SNARE_CC"/>
</dbReference>
<reference evidence="14 15" key="1">
    <citation type="journal article" date="2013" name="Genome Biol.">
        <title>Genome of Acanthamoeba castellanii highlights extensive lateral gene transfer and early evolution of tyrosine kinase signaling.</title>
        <authorList>
            <person name="Clarke M."/>
            <person name="Lohan A.J."/>
            <person name="Liu B."/>
            <person name="Lagkouvardos I."/>
            <person name="Roy S."/>
            <person name="Zafar N."/>
            <person name="Bertelli C."/>
            <person name="Schilde C."/>
            <person name="Kianianmomeni A."/>
            <person name="Burglin T.R."/>
            <person name="Frech C."/>
            <person name="Turcotte B."/>
            <person name="Kopec K.O."/>
            <person name="Synnott J.M."/>
            <person name="Choo C."/>
            <person name="Paponov I."/>
            <person name="Finkler A."/>
            <person name="Soon Heng Tan C."/>
            <person name="Hutchins A.P."/>
            <person name="Weinmeier T."/>
            <person name="Rattei T."/>
            <person name="Chu J.S."/>
            <person name="Gimenez G."/>
            <person name="Irimia M."/>
            <person name="Rigden D.J."/>
            <person name="Fitzpatrick D.A."/>
            <person name="Lorenzo-Morales J."/>
            <person name="Bateman A."/>
            <person name="Chiu C.H."/>
            <person name="Tang P."/>
            <person name="Hegemann P."/>
            <person name="Fromm H."/>
            <person name="Raoult D."/>
            <person name="Greub G."/>
            <person name="Miranda-Saavedra D."/>
            <person name="Chen N."/>
            <person name="Nash P."/>
            <person name="Ginger M.L."/>
            <person name="Horn M."/>
            <person name="Schaap P."/>
            <person name="Caler L."/>
            <person name="Loftus B."/>
        </authorList>
    </citation>
    <scope>NUCLEOTIDE SEQUENCE [LARGE SCALE GENOMIC DNA]</scope>
    <source>
        <strain evidence="14 15">Neff</strain>
    </source>
</reference>
<evidence type="ECO:0000256" key="3">
    <source>
        <dbReference type="ARBA" id="ARBA00022448"/>
    </source>
</evidence>
<keyword evidence="7 11" id="KW-0472">Membrane</keyword>
<keyword evidence="8" id="KW-0968">Cytoplasmic vesicle</keyword>
<dbReference type="PRINTS" id="PR00219">
    <property type="entry name" value="SYNAPTOBREVN"/>
</dbReference>
<evidence type="ECO:0000256" key="11">
    <source>
        <dbReference type="SAM" id="Phobius"/>
    </source>
</evidence>
<keyword evidence="10" id="KW-0175">Coiled coil</keyword>
<dbReference type="SUPFAM" id="SSF58038">
    <property type="entry name" value="SNARE fusion complex"/>
    <property type="match status" value="1"/>
</dbReference>
<dbReference type="InterPro" id="IPR001388">
    <property type="entry name" value="Synaptobrevin-like"/>
</dbReference>
<dbReference type="PROSITE" id="PS50859">
    <property type="entry name" value="LONGIN"/>
    <property type="match status" value="1"/>
</dbReference>
<evidence type="ECO:0000259" key="13">
    <source>
        <dbReference type="PROSITE" id="PS50892"/>
    </source>
</evidence>
<evidence type="ECO:0000256" key="10">
    <source>
        <dbReference type="PROSITE-ProRule" id="PRU00290"/>
    </source>
</evidence>
<dbReference type="VEuPathDB" id="AmoebaDB:ACA1_368150"/>
<evidence type="ECO:0000313" key="14">
    <source>
        <dbReference type="EMBL" id="ELR18114.1"/>
    </source>
</evidence>